<gene>
    <name evidence="2" type="ORF">NPX13_g8586</name>
</gene>
<organism evidence="2 3">
    <name type="scientific">Xylaria arbuscula</name>
    <dbReference type="NCBI Taxonomy" id="114810"/>
    <lineage>
        <taxon>Eukaryota</taxon>
        <taxon>Fungi</taxon>
        <taxon>Dikarya</taxon>
        <taxon>Ascomycota</taxon>
        <taxon>Pezizomycotina</taxon>
        <taxon>Sordariomycetes</taxon>
        <taxon>Xylariomycetidae</taxon>
        <taxon>Xylariales</taxon>
        <taxon>Xylariaceae</taxon>
        <taxon>Xylaria</taxon>
    </lineage>
</organism>
<comment type="caution">
    <text evidence="2">The sequence shown here is derived from an EMBL/GenBank/DDBJ whole genome shotgun (WGS) entry which is preliminary data.</text>
</comment>
<dbReference type="EMBL" id="JANPWZ010001910">
    <property type="protein sequence ID" value="KAJ3562382.1"/>
    <property type="molecule type" value="Genomic_DNA"/>
</dbReference>
<dbReference type="AlphaFoldDB" id="A0A9W8TI83"/>
<proteinExistence type="predicted"/>
<sequence>MFHCIHARYNYSVPDEPTAVAVSTAPQTPQGAHLPPQRDQDDSDVQEGQVPNYPTDITIAKSENHPGEPKSTDDRIRAPDEQATALLEHSPTLHMKRKDKKKHDQPRIKRPELAYQGIEVMEPSYCGHSNNNQTPTEEGEQLADSVSDNIDSYKSDSEFRGQLANRYISNDRERVCRMF</sequence>
<feature type="region of interest" description="Disordered" evidence="1">
    <location>
        <begin position="17"/>
        <end position="106"/>
    </location>
</feature>
<feature type="compositionally biased region" description="Basic and acidic residues" evidence="1">
    <location>
        <begin position="62"/>
        <end position="80"/>
    </location>
</feature>
<dbReference type="Proteomes" id="UP001148614">
    <property type="component" value="Unassembled WGS sequence"/>
</dbReference>
<evidence type="ECO:0000313" key="3">
    <source>
        <dbReference type="Proteomes" id="UP001148614"/>
    </source>
</evidence>
<evidence type="ECO:0000313" key="2">
    <source>
        <dbReference type="EMBL" id="KAJ3562382.1"/>
    </source>
</evidence>
<reference evidence="2" key="1">
    <citation type="submission" date="2022-07" db="EMBL/GenBank/DDBJ databases">
        <title>Genome Sequence of Xylaria arbuscula.</title>
        <authorList>
            <person name="Buettner E."/>
        </authorList>
    </citation>
    <scope>NUCLEOTIDE SEQUENCE</scope>
    <source>
        <strain evidence="2">VT107</strain>
    </source>
</reference>
<protein>
    <submittedName>
        <fullName evidence="2">Uncharacterized protein</fullName>
    </submittedName>
</protein>
<name>A0A9W8TI83_9PEZI</name>
<accession>A0A9W8TI83</accession>
<keyword evidence="3" id="KW-1185">Reference proteome</keyword>
<evidence type="ECO:0000256" key="1">
    <source>
        <dbReference type="SAM" id="MobiDB-lite"/>
    </source>
</evidence>
<feature type="compositionally biased region" description="Basic residues" evidence="1">
    <location>
        <begin position="94"/>
        <end position="104"/>
    </location>
</feature>